<name>A0A1H6BIP3_9BACT</name>
<evidence type="ECO:0000313" key="3">
    <source>
        <dbReference type="Proteomes" id="UP000236728"/>
    </source>
</evidence>
<keyword evidence="3" id="KW-1185">Reference proteome</keyword>
<reference evidence="2 3" key="1">
    <citation type="submission" date="2016-10" db="EMBL/GenBank/DDBJ databases">
        <authorList>
            <person name="de Groot N.N."/>
        </authorList>
    </citation>
    <scope>NUCLEOTIDE SEQUENCE [LARGE SCALE GENOMIC DNA]</scope>
    <source>
        <strain evidence="2 3">DSM 22489</strain>
    </source>
</reference>
<feature type="transmembrane region" description="Helical" evidence="1">
    <location>
        <begin position="216"/>
        <end position="237"/>
    </location>
</feature>
<protein>
    <submittedName>
        <fullName evidence="2">Uncharacterized protein</fullName>
    </submittedName>
</protein>
<gene>
    <name evidence="2" type="ORF">SAMN05421819_3741</name>
</gene>
<feature type="transmembrane region" description="Helical" evidence="1">
    <location>
        <begin position="65"/>
        <end position="85"/>
    </location>
</feature>
<dbReference type="Proteomes" id="UP000236728">
    <property type="component" value="Unassembled WGS sequence"/>
</dbReference>
<evidence type="ECO:0000256" key="1">
    <source>
        <dbReference type="SAM" id="Phobius"/>
    </source>
</evidence>
<organism evidence="2 3">
    <name type="scientific">Bryocella elongata</name>
    <dbReference type="NCBI Taxonomy" id="863522"/>
    <lineage>
        <taxon>Bacteria</taxon>
        <taxon>Pseudomonadati</taxon>
        <taxon>Acidobacteriota</taxon>
        <taxon>Terriglobia</taxon>
        <taxon>Terriglobales</taxon>
        <taxon>Acidobacteriaceae</taxon>
        <taxon>Bryocella</taxon>
    </lineage>
</organism>
<dbReference type="AlphaFoldDB" id="A0A1H6BIP3"/>
<evidence type="ECO:0000313" key="2">
    <source>
        <dbReference type="EMBL" id="SEG60618.1"/>
    </source>
</evidence>
<sequence length="244" mass="27052">MRVYAASLELYPEAFRERYGAEMLDTASREYAAAKRPLRFAVVLMGDTAMSVFRENLRATPVRPVMLAGFVMFFSFLLLGVALFGQQRLRRGADQAPEALTAQVAAQPDSAAARLGWPRHEISSPEWLSSSSSFLALYDASGKVWAANAEFEGALPQPPKGIFATIRARGMYKVTWQPEHGVRVALAGRSLPDGGFVLAGQSLIPGEARTDSFYRFLLELWAVMLLYTGVLVLSRWWQASRRTV</sequence>
<dbReference type="EMBL" id="FNVA01000007">
    <property type="protein sequence ID" value="SEG60618.1"/>
    <property type="molecule type" value="Genomic_DNA"/>
</dbReference>
<keyword evidence="1" id="KW-0472">Membrane</keyword>
<keyword evidence="1" id="KW-1133">Transmembrane helix</keyword>
<proteinExistence type="predicted"/>
<keyword evidence="1" id="KW-0812">Transmembrane</keyword>
<accession>A0A1H6BIP3</accession>